<evidence type="ECO:0000313" key="5">
    <source>
        <dbReference type="EnsemblProtists" id="EOD37805"/>
    </source>
</evidence>
<dbReference type="PROSITE" id="PS50082">
    <property type="entry name" value="WD_REPEATS_2"/>
    <property type="match status" value="2"/>
</dbReference>
<feature type="compositionally biased region" description="Gly residues" evidence="4">
    <location>
        <begin position="433"/>
        <end position="450"/>
    </location>
</feature>
<feature type="repeat" description="WD" evidence="3">
    <location>
        <begin position="708"/>
        <end position="740"/>
    </location>
</feature>
<keyword evidence="6" id="KW-1185">Reference proteome</keyword>
<organism evidence="5 6">
    <name type="scientific">Emiliania huxleyi (strain CCMP1516)</name>
    <dbReference type="NCBI Taxonomy" id="280463"/>
    <lineage>
        <taxon>Eukaryota</taxon>
        <taxon>Haptista</taxon>
        <taxon>Haptophyta</taxon>
        <taxon>Prymnesiophyceae</taxon>
        <taxon>Isochrysidales</taxon>
        <taxon>Noelaerhabdaceae</taxon>
        <taxon>Emiliania</taxon>
    </lineage>
</organism>
<protein>
    <submittedName>
        <fullName evidence="5">Uncharacterized protein</fullName>
    </submittedName>
</protein>
<dbReference type="GeneID" id="17283075"/>
<feature type="repeat" description="WD" evidence="3">
    <location>
        <begin position="479"/>
        <end position="514"/>
    </location>
</feature>
<evidence type="ECO:0000256" key="2">
    <source>
        <dbReference type="ARBA" id="ARBA00022737"/>
    </source>
</evidence>
<dbReference type="SMART" id="SM00320">
    <property type="entry name" value="WD40"/>
    <property type="match status" value="3"/>
</dbReference>
<dbReference type="AlphaFoldDB" id="A0A0D3KPX0"/>
<proteinExistence type="predicted"/>
<dbReference type="PROSITE" id="PS00678">
    <property type="entry name" value="WD_REPEATS_1"/>
    <property type="match status" value="1"/>
</dbReference>
<evidence type="ECO:0000256" key="4">
    <source>
        <dbReference type="SAM" id="MobiDB-lite"/>
    </source>
</evidence>
<accession>A0A0D3KPX0</accession>
<name>A0A0D3KPX0_EMIH1</name>
<sequence>MPSDSSVAVEWATLLSLWRERQRALASHAAESLKLPALPLPNGGGDTAGDTAGTAAAGGSVQHLYAADPQHLALDVQDAATAAGDRARTFHARLARLDAGIAVLGAAAAAAATAAAAAGDEGADAWVESDATGACAARPYVSLAARKRLRVLDGAPSAADLSLAPSLLFGRTALDCARFLADEALQRGEEEATGEGEGEAMRGGEGEAIRRGEEQIAAVEAARHALRWAAGAGGGEGDMGRYGEIWGDVRGAGGGERGGEGGGEGGGGGEEEAEEEAEGGEEGQTAGGGGKRPRERAMLFVGRPFLSLCLPDLSWHFLQAMLLVGRPVALRGGAGRRVGAAGLVDQRSFGAAALQAQSGELRRGVYRTFGPTSVSGKPTGCVVDVALSSPRGTGLRLAVGSGEGPHEALLYDLRTEACRVLGSGAGQPHATTGGAGAGAGGGAAGAEGEGGGVGAVEFEPEGAEEEEEEVPAWAYVCEEAGHTDHVLCLCTHARVEGLAASGGKDNALVLWDVRHRIELGRNPLDLAFGHGPCDGSLLAAMDSLPGEEGQALVIDAETHQLRLALSASTVGPGCAGHVSCLHASLSGGTLLTGAADGSVRQYCARDGSLVLQYNSGMRDVNLTSLSRTCSTRAGPTGRRTVLRREAAAPAKTCPRHVRDMSHRPLHVLRHEPVAQHVNGVTAQWAHSAGTVMVRLWDVSLAQPMLTSLPGHSAPISCLAIAPDDDLVVSGGDEGKVVAYSRHSAPSVLHMQSGRWTLGRDQDNFLSQRGVLPAAAGAGHG</sequence>
<dbReference type="Proteomes" id="UP000013827">
    <property type="component" value="Unassembled WGS sequence"/>
</dbReference>
<dbReference type="SUPFAM" id="SSF50978">
    <property type="entry name" value="WD40 repeat-like"/>
    <property type="match status" value="1"/>
</dbReference>
<dbReference type="Pfam" id="PF00400">
    <property type="entry name" value="WD40"/>
    <property type="match status" value="3"/>
</dbReference>
<dbReference type="InterPro" id="IPR015943">
    <property type="entry name" value="WD40/YVTN_repeat-like_dom_sf"/>
</dbReference>
<evidence type="ECO:0000313" key="6">
    <source>
        <dbReference type="Proteomes" id="UP000013827"/>
    </source>
</evidence>
<dbReference type="PaxDb" id="2903-EOD37805"/>
<feature type="compositionally biased region" description="Acidic residues" evidence="4">
    <location>
        <begin position="269"/>
        <end position="281"/>
    </location>
</feature>
<dbReference type="InterPro" id="IPR001680">
    <property type="entry name" value="WD40_rpt"/>
</dbReference>
<feature type="region of interest" description="Disordered" evidence="4">
    <location>
        <begin position="425"/>
        <end position="450"/>
    </location>
</feature>
<evidence type="ECO:0000256" key="1">
    <source>
        <dbReference type="ARBA" id="ARBA00022574"/>
    </source>
</evidence>
<dbReference type="PANTHER" id="PTHR19879">
    <property type="entry name" value="TRANSCRIPTION INITIATION FACTOR TFIID"/>
    <property type="match status" value="1"/>
</dbReference>
<dbReference type="InterPro" id="IPR019775">
    <property type="entry name" value="WD40_repeat_CS"/>
</dbReference>
<dbReference type="PANTHER" id="PTHR19879:SF9">
    <property type="entry name" value="TRANSCRIPTION INITIATION FACTOR TFIID SUBUNIT 5"/>
    <property type="match status" value="1"/>
</dbReference>
<keyword evidence="1 3" id="KW-0853">WD repeat</keyword>
<dbReference type="KEGG" id="ehx:EMIHUDRAFT_109601"/>
<reference evidence="5" key="2">
    <citation type="submission" date="2024-10" db="UniProtKB">
        <authorList>
            <consortium name="EnsemblProtists"/>
        </authorList>
    </citation>
    <scope>IDENTIFICATION</scope>
</reference>
<dbReference type="Gene3D" id="2.130.10.10">
    <property type="entry name" value="YVTN repeat-like/Quinoprotein amine dehydrogenase"/>
    <property type="match status" value="2"/>
</dbReference>
<dbReference type="HOGENOM" id="CLU_359206_0_0_1"/>
<feature type="region of interest" description="Disordered" evidence="4">
    <location>
        <begin position="251"/>
        <end position="293"/>
    </location>
</feature>
<keyword evidence="2" id="KW-0677">Repeat</keyword>
<reference evidence="6" key="1">
    <citation type="journal article" date="2013" name="Nature">
        <title>Pan genome of the phytoplankton Emiliania underpins its global distribution.</title>
        <authorList>
            <person name="Read B.A."/>
            <person name="Kegel J."/>
            <person name="Klute M.J."/>
            <person name="Kuo A."/>
            <person name="Lefebvre S.C."/>
            <person name="Maumus F."/>
            <person name="Mayer C."/>
            <person name="Miller J."/>
            <person name="Monier A."/>
            <person name="Salamov A."/>
            <person name="Young J."/>
            <person name="Aguilar M."/>
            <person name="Claverie J.M."/>
            <person name="Frickenhaus S."/>
            <person name="Gonzalez K."/>
            <person name="Herman E.K."/>
            <person name="Lin Y.C."/>
            <person name="Napier J."/>
            <person name="Ogata H."/>
            <person name="Sarno A.F."/>
            <person name="Shmutz J."/>
            <person name="Schroeder D."/>
            <person name="de Vargas C."/>
            <person name="Verret F."/>
            <person name="von Dassow P."/>
            <person name="Valentin K."/>
            <person name="Van de Peer Y."/>
            <person name="Wheeler G."/>
            <person name="Dacks J.B."/>
            <person name="Delwiche C.F."/>
            <person name="Dyhrman S.T."/>
            <person name="Glockner G."/>
            <person name="John U."/>
            <person name="Richards T."/>
            <person name="Worden A.Z."/>
            <person name="Zhang X."/>
            <person name="Grigoriev I.V."/>
            <person name="Allen A.E."/>
            <person name="Bidle K."/>
            <person name="Borodovsky M."/>
            <person name="Bowler C."/>
            <person name="Brownlee C."/>
            <person name="Cock J.M."/>
            <person name="Elias M."/>
            <person name="Gladyshev V.N."/>
            <person name="Groth M."/>
            <person name="Guda C."/>
            <person name="Hadaegh A."/>
            <person name="Iglesias-Rodriguez M.D."/>
            <person name="Jenkins J."/>
            <person name="Jones B.M."/>
            <person name="Lawson T."/>
            <person name="Leese F."/>
            <person name="Lindquist E."/>
            <person name="Lobanov A."/>
            <person name="Lomsadze A."/>
            <person name="Malik S.B."/>
            <person name="Marsh M.E."/>
            <person name="Mackinder L."/>
            <person name="Mock T."/>
            <person name="Mueller-Roeber B."/>
            <person name="Pagarete A."/>
            <person name="Parker M."/>
            <person name="Probert I."/>
            <person name="Quesneville H."/>
            <person name="Raines C."/>
            <person name="Rensing S.A."/>
            <person name="Riano-Pachon D.M."/>
            <person name="Richier S."/>
            <person name="Rokitta S."/>
            <person name="Shiraiwa Y."/>
            <person name="Soanes D.M."/>
            <person name="van der Giezen M."/>
            <person name="Wahlund T.M."/>
            <person name="Williams B."/>
            <person name="Wilson W."/>
            <person name="Wolfe G."/>
            <person name="Wurch L.L."/>
        </authorList>
    </citation>
    <scope>NUCLEOTIDE SEQUENCE</scope>
</reference>
<dbReference type="RefSeq" id="XP_005790234.1">
    <property type="nucleotide sequence ID" value="XM_005790177.1"/>
</dbReference>
<dbReference type="EnsemblProtists" id="EOD37805">
    <property type="protein sequence ID" value="EOD37805"/>
    <property type="gene ID" value="EMIHUDRAFT_109601"/>
</dbReference>
<dbReference type="InterPro" id="IPR036322">
    <property type="entry name" value="WD40_repeat_dom_sf"/>
</dbReference>
<evidence type="ECO:0000256" key="3">
    <source>
        <dbReference type="PROSITE-ProRule" id="PRU00221"/>
    </source>
</evidence>
<feature type="compositionally biased region" description="Gly residues" evidence="4">
    <location>
        <begin position="251"/>
        <end position="268"/>
    </location>
</feature>